<dbReference type="GO" id="GO:0016746">
    <property type="term" value="F:acyltransferase activity"/>
    <property type="evidence" value="ECO:0007669"/>
    <property type="project" value="UniProtKB-KW"/>
</dbReference>
<dbReference type="RefSeq" id="WP_075796153.1">
    <property type="nucleotide sequence ID" value="NZ_JANUGX010000003.1"/>
</dbReference>
<feature type="transmembrane region" description="Helical" evidence="1">
    <location>
        <begin position="106"/>
        <end position="127"/>
    </location>
</feature>
<evidence type="ECO:0000313" key="3">
    <source>
        <dbReference type="EMBL" id="MCS0588323.1"/>
    </source>
</evidence>
<keyword evidence="4" id="KW-1185">Reference proteome</keyword>
<dbReference type="EMBL" id="JANUGX010000003">
    <property type="protein sequence ID" value="MCS0588323.1"/>
    <property type="molecule type" value="Genomic_DNA"/>
</dbReference>
<keyword evidence="1" id="KW-1133">Transmembrane helix</keyword>
<dbReference type="InterPro" id="IPR002656">
    <property type="entry name" value="Acyl_transf_3_dom"/>
</dbReference>
<proteinExistence type="predicted"/>
<feature type="transmembrane region" description="Helical" evidence="1">
    <location>
        <begin position="304"/>
        <end position="328"/>
    </location>
</feature>
<evidence type="ECO:0000256" key="1">
    <source>
        <dbReference type="SAM" id="Phobius"/>
    </source>
</evidence>
<feature type="transmembrane region" description="Helical" evidence="1">
    <location>
        <begin position="60"/>
        <end position="86"/>
    </location>
</feature>
<organism evidence="3 4">
    <name type="scientific">Massilia norwichensis</name>
    <dbReference type="NCBI Taxonomy" id="1442366"/>
    <lineage>
        <taxon>Bacteria</taxon>
        <taxon>Pseudomonadati</taxon>
        <taxon>Pseudomonadota</taxon>
        <taxon>Betaproteobacteria</taxon>
        <taxon>Burkholderiales</taxon>
        <taxon>Oxalobacteraceae</taxon>
        <taxon>Telluria group</taxon>
        <taxon>Massilia</taxon>
    </lineage>
</organism>
<keyword evidence="3" id="KW-0012">Acyltransferase</keyword>
<name>A0ABT2A2B7_9BURK</name>
<dbReference type="PANTHER" id="PTHR23028">
    <property type="entry name" value="ACETYLTRANSFERASE"/>
    <property type="match status" value="1"/>
</dbReference>
<feature type="transmembrane region" description="Helical" evidence="1">
    <location>
        <begin position="198"/>
        <end position="223"/>
    </location>
</feature>
<feature type="transmembrane region" description="Helical" evidence="1">
    <location>
        <begin position="139"/>
        <end position="161"/>
    </location>
</feature>
<dbReference type="InterPro" id="IPR050879">
    <property type="entry name" value="Acyltransferase_3"/>
</dbReference>
<sequence>MPKITILEKTNLQEDCWHSMLISLLRGLAALVVAAAHLRAQMYPGFGTVTKPPLLFQGLAFGAGFAYLAVIVFFVLSGWLVGGSFLNKLDADRAFQNYTIDRVSRLWVVLVPTFLIVLLAGAVVGALDTARVSFSTSEPYSMSAFFGNMIGLQTLIVPPFGGNFPLWSLANETWYYVLFPLLVLVFRGRTIATRAAAVLAIGAIFQLVHGSILIYFSIWLLGAAFSRVKIEAGPLWRWSLLFLFVGSAVVIRLKGKTDITPEGFPQYLVFSLLLVLFLSSMQFKRRLGPKLDWLDRTGRFFANFSFTLYVLHVPLILLMGHLLASMLGLGQLSPYRLSHYLMYGGMYLVLVVGAYLFYLPFESNTPRVRQWLKMQLFARVRAVRT</sequence>
<feature type="transmembrane region" description="Helical" evidence="1">
    <location>
        <begin position="173"/>
        <end position="192"/>
    </location>
</feature>
<keyword evidence="3" id="KW-0808">Transferase</keyword>
<comment type="caution">
    <text evidence="3">The sequence shown here is derived from an EMBL/GenBank/DDBJ whole genome shotgun (WGS) entry which is preliminary data.</text>
</comment>
<evidence type="ECO:0000259" key="2">
    <source>
        <dbReference type="Pfam" id="PF01757"/>
    </source>
</evidence>
<keyword evidence="1" id="KW-0812">Transmembrane</keyword>
<keyword evidence="1" id="KW-0472">Membrane</keyword>
<dbReference type="Proteomes" id="UP001205560">
    <property type="component" value="Unassembled WGS sequence"/>
</dbReference>
<feature type="domain" description="Acyltransferase 3" evidence="2">
    <location>
        <begin position="23"/>
        <end position="326"/>
    </location>
</feature>
<dbReference type="Pfam" id="PF01757">
    <property type="entry name" value="Acyl_transf_3"/>
    <property type="match status" value="1"/>
</dbReference>
<feature type="transmembrane region" description="Helical" evidence="1">
    <location>
        <begin position="265"/>
        <end position="283"/>
    </location>
</feature>
<reference evidence="3 4" key="1">
    <citation type="submission" date="2022-08" db="EMBL/GenBank/DDBJ databases">
        <title>Reclassification of Massilia species as members of the genera Telluria, Duganella, Pseudoduganella, Mokoshia gen. nov. and Zemynaea gen. nov. using orthogonal and non-orthogonal genome-based approaches.</title>
        <authorList>
            <person name="Bowman J.P."/>
        </authorList>
    </citation>
    <scope>NUCLEOTIDE SEQUENCE [LARGE SCALE GENOMIC DNA]</scope>
    <source>
        <strain evidence="3 4">LMG 28164</strain>
    </source>
</reference>
<feature type="transmembrane region" description="Helical" evidence="1">
    <location>
        <begin position="340"/>
        <end position="361"/>
    </location>
</feature>
<gene>
    <name evidence="3" type="ORF">NX782_03800</name>
</gene>
<protein>
    <submittedName>
        <fullName evidence="3">Acyltransferase family protein</fullName>
    </submittedName>
</protein>
<accession>A0ABT2A2B7</accession>
<evidence type="ECO:0000313" key="4">
    <source>
        <dbReference type="Proteomes" id="UP001205560"/>
    </source>
</evidence>
<feature type="transmembrane region" description="Helical" evidence="1">
    <location>
        <begin position="235"/>
        <end position="253"/>
    </location>
</feature>
<feature type="transmembrane region" description="Helical" evidence="1">
    <location>
        <begin position="21"/>
        <end position="40"/>
    </location>
</feature>